<reference evidence="2 3" key="1">
    <citation type="submission" date="2023-06" db="EMBL/GenBank/DDBJ databases">
        <title>SYSU T0a273.</title>
        <authorList>
            <person name="Gao L."/>
            <person name="Fang B.-Z."/>
            <person name="Li W.-J."/>
        </authorList>
    </citation>
    <scope>NUCLEOTIDE SEQUENCE [LARGE SCALE GENOMIC DNA]</scope>
    <source>
        <strain evidence="2 3">SYSU T0a273</strain>
    </source>
</reference>
<gene>
    <name evidence="2" type="ORF">QQ002_08160</name>
</gene>
<sequence length="115" mass="11788">MRKILLTMAAASAAMVGLAGCNATVINQDDLAACNEYGAAAIDKTTLTVRVDSPDLIADMASCLADNTTAPEGSYDLLTDPANEDALTGAGLQISIADWTVVTGSPSPDWEINIG</sequence>
<protein>
    <submittedName>
        <fullName evidence="2">Uncharacterized protein</fullName>
    </submittedName>
</protein>
<comment type="caution">
    <text evidence="2">The sequence shown here is derived from an EMBL/GenBank/DDBJ whole genome shotgun (WGS) entry which is preliminary data.</text>
</comment>
<name>A0AB35MI63_9MICO</name>
<evidence type="ECO:0000313" key="2">
    <source>
        <dbReference type="EMBL" id="MDN4483507.1"/>
    </source>
</evidence>
<dbReference type="EMBL" id="JAUHQB010000004">
    <property type="protein sequence ID" value="MDN4483507.1"/>
    <property type="molecule type" value="Genomic_DNA"/>
</dbReference>
<feature type="signal peptide" evidence="1">
    <location>
        <begin position="1"/>
        <end position="19"/>
    </location>
</feature>
<accession>A0AB35MI63</accession>
<proteinExistence type="predicted"/>
<feature type="chain" id="PRO_5044296430" evidence="1">
    <location>
        <begin position="20"/>
        <end position="115"/>
    </location>
</feature>
<dbReference type="RefSeq" id="WP_301160347.1">
    <property type="nucleotide sequence ID" value="NZ_JAUHQB010000004.1"/>
</dbReference>
<dbReference type="PROSITE" id="PS51257">
    <property type="entry name" value="PROKAR_LIPOPROTEIN"/>
    <property type="match status" value="1"/>
</dbReference>
<keyword evidence="1" id="KW-0732">Signal</keyword>
<organism evidence="2 3">
    <name type="scientific">Demequina lignilytica</name>
    <dbReference type="NCBI Taxonomy" id="3051663"/>
    <lineage>
        <taxon>Bacteria</taxon>
        <taxon>Bacillati</taxon>
        <taxon>Actinomycetota</taxon>
        <taxon>Actinomycetes</taxon>
        <taxon>Micrococcales</taxon>
        <taxon>Demequinaceae</taxon>
        <taxon>Demequina</taxon>
    </lineage>
</organism>
<dbReference type="Proteomes" id="UP001172756">
    <property type="component" value="Unassembled WGS sequence"/>
</dbReference>
<dbReference type="AlphaFoldDB" id="A0AB35MI63"/>
<evidence type="ECO:0000313" key="3">
    <source>
        <dbReference type="Proteomes" id="UP001172756"/>
    </source>
</evidence>
<evidence type="ECO:0000256" key="1">
    <source>
        <dbReference type="SAM" id="SignalP"/>
    </source>
</evidence>